<dbReference type="InterPro" id="IPR058575">
    <property type="entry name" value="NTP_transf_8_dom"/>
</dbReference>
<sequence>MAGRPAVPRHGALAHAAYHDLLRALRDEALTDLRGTPTRVERGGRVYWYDSYRVGSEVRKRYIGEDSPDLRDRIARHRETRAPAEARRRDRARLVRLLRAEGFLGLDPTTGSLMAALAGAGVFRLGGTVVGTHAFRLYEGELNLRLGFEQTAQTDDLDIASFERLSLALEDTTAPPVQQVLAEFDFAAMPSMEQGRTWRWRQTSGTALVEFLTPAFGDEGLRDLPALGVQAQALRHLNYLIAGPIPAAIPYRSGVLVQVPRPERFAIHKLIVAERRRDSDRMKAAKDRAQAGFLIAALAEDRPDDLAEALEDARARGPRWSARIEASLSRMPDTAALLAGLT</sequence>
<evidence type="ECO:0000313" key="3">
    <source>
        <dbReference type="EMBL" id="SEN85274.1"/>
    </source>
</evidence>
<accession>A0A1H8JWZ0</accession>
<dbReference type="Pfam" id="PF12281">
    <property type="entry name" value="NTP_transf_8"/>
    <property type="match status" value="1"/>
</dbReference>
<feature type="domain" description="Nucleotidyltransferase-like" evidence="1">
    <location>
        <begin position="110"/>
        <end position="313"/>
    </location>
</feature>
<dbReference type="EMBL" id="FODE01000019">
    <property type="protein sequence ID" value="SEN85274.1"/>
    <property type="molecule type" value="Genomic_DNA"/>
</dbReference>
<dbReference type="PIRSF" id="PIRSF031854">
    <property type="entry name" value="UCP031854"/>
    <property type="match status" value="1"/>
</dbReference>
<dbReference type="InterPro" id="IPR022550">
    <property type="entry name" value="NTP_transf_8"/>
</dbReference>
<protein>
    <recommendedName>
        <fullName evidence="5">Nucleotidyltransferase</fullName>
    </recommendedName>
</protein>
<evidence type="ECO:0008006" key="5">
    <source>
        <dbReference type="Google" id="ProtNLM"/>
    </source>
</evidence>
<name>A0A1H8JWZ0_9RHOB</name>
<evidence type="ECO:0000313" key="4">
    <source>
        <dbReference type="Proteomes" id="UP000199054"/>
    </source>
</evidence>
<evidence type="ECO:0000259" key="1">
    <source>
        <dbReference type="Pfam" id="PF12281"/>
    </source>
</evidence>
<dbReference type="STRING" id="34002.SAMN04489859_101937"/>
<proteinExistence type="predicted"/>
<keyword evidence="4" id="KW-1185">Reference proteome</keyword>
<dbReference type="AlphaFoldDB" id="A0A1H8JWZ0"/>
<evidence type="ECO:0000259" key="2">
    <source>
        <dbReference type="Pfam" id="PF20586"/>
    </source>
</evidence>
<dbReference type="InterPro" id="IPR046738">
    <property type="entry name" value="DUF6788"/>
</dbReference>
<gene>
    <name evidence="3" type="ORF">SAMN04489859_101937</name>
</gene>
<reference evidence="3 4" key="1">
    <citation type="submission" date="2016-10" db="EMBL/GenBank/DDBJ databases">
        <authorList>
            <person name="de Groot N.N."/>
        </authorList>
    </citation>
    <scope>NUCLEOTIDE SEQUENCE [LARGE SCALE GENOMIC DNA]</scope>
    <source>
        <strain evidence="3 4">DSM 8512</strain>
    </source>
</reference>
<dbReference type="RefSeq" id="WP_090613299.1">
    <property type="nucleotide sequence ID" value="NZ_CP067126.1"/>
</dbReference>
<dbReference type="OrthoDB" id="5469612at2"/>
<dbReference type="Proteomes" id="UP000199054">
    <property type="component" value="Unassembled WGS sequence"/>
</dbReference>
<dbReference type="Pfam" id="PF20586">
    <property type="entry name" value="DUF6788"/>
    <property type="match status" value="1"/>
</dbReference>
<feature type="domain" description="DUF6788" evidence="2">
    <location>
        <begin position="19"/>
        <end position="71"/>
    </location>
</feature>
<organism evidence="3 4">
    <name type="scientific">Paracoccus alcaliphilus</name>
    <dbReference type="NCBI Taxonomy" id="34002"/>
    <lineage>
        <taxon>Bacteria</taxon>
        <taxon>Pseudomonadati</taxon>
        <taxon>Pseudomonadota</taxon>
        <taxon>Alphaproteobacteria</taxon>
        <taxon>Rhodobacterales</taxon>
        <taxon>Paracoccaceae</taxon>
        <taxon>Paracoccus</taxon>
    </lineage>
</organism>